<reference evidence="7 8" key="1">
    <citation type="submission" date="2017-03" db="EMBL/GenBank/DDBJ databases">
        <title>Genome sequence of Clostridium hungatei DSM 14427.</title>
        <authorList>
            <person name="Poehlein A."/>
            <person name="Daniel R."/>
        </authorList>
    </citation>
    <scope>NUCLEOTIDE SEQUENCE [LARGE SCALE GENOMIC DNA]</scope>
    <source>
        <strain evidence="7 8">DSM 14427</strain>
    </source>
</reference>
<evidence type="ECO:0000256" key="2">
    <source>
        <dbReference type="ARBA" id="ARBA00023015"/>
    </source>
</evidence>
<dbReference type="Gene3D" id="1.10.10.10">
    <property type="entry name" value="Winged helix-like DNA-binding domain superfamily/Winged helix DNA-binding domain"/>
    <property type="match status" value="2"/>
</dbReference>
<dbReference type="AlphaFoldDB" id="A0A1V4SKW1"/>
<proteinExistence type="predicted"/>
<dbReference type="NCBIfam" id="NF004052">
    <property type="entry name" value="PRK05572.1"/>
    <property type="match status" value="1"/>
</dbReference>
<dbReference type="NCBIfam" id="TIGR02937">
    <property type="entry name" value="sigma70-ECF"/>
    <property type="match status" value="1"/>
</dbReference>
<evidence type="ECO:0000256" key="5">
    <source>
        <dbReference type="ARBA" id="ARBA00023163"/>
    </source>
</evidence>
<evidence type="ECO:0000259" key="6">
    <source>
        <dbReference type="PROSITE" id="PS00716"/>
    </source>
</evidence>
<dbReference type="PANTHER" id="PTHR30603">
    <property type="entry name" value="RNA POLYMERASE SIGMA FACTOR RPO"/>
    <property type="match status" value="1"/>
</dbReference>
<keyword evidence="4" id="KW-0238">DNA-binding</keyword>
<keyword evidence="3" id="KW-0731">Sigma factor</keyword>
<dbReference type="EMBL" id="MZGX01000013">
    <property type="protein sequence ID" value="OPX43877.1"/>
    <property type="molecule type" value="Genomic_DNA"/>
</dbReference>
<dbReference type="PRINTS" id="PR00046">
    <property type="entry name" value="SIGMA70FCT"/>
</dbReference>
<evidence type="ECO:0000313" key="7">
    <source>
        <dbReference type="EMBL" id="OPX43877.1"/>
    </source>
</evidence>
<dbReference type="GO" id="GO:0016987">
    <property type="term" value="F:sigma factor activity"/>
    <property type="evidence" value="ECO:0007669"/>
    <property type="project" value="UniProtKB-KW"/>
</dbReference>
<dbReference type="Pfam" id="PF04539">
    <property type="entry name" value="Sigma70_r3"/>
    <property type="match status" value="1"/>
</dbReference>
<dbReference type="PANTHER" id="PTHR30603:SF17">
    <property type="entry name" value="RNA POLYMERASE SIGMA-G FACTOR"/>
    <property type="match status" value="1"/>
</dbReference>
<dbReference type="InterPro" id="IPR050239">
    <property type="entry name" value="Sigma-70_RNA_pol_init_factors"/>
</dbReference>
<evidence type="ECO:0000256" key="4">
    <source>
        <dbReference type="ARBA" id="ARBA00023125"/>
    </source>
</evidence>
<dbReference type="InterPro" id="IPR007627">
    <property type="entry name" value="RNA_pol_sigma70_r2"/>
</dbReference>
<dbReference type="Pfam" id="PF04542">
    <property type="entry name" value="Sigma70_r2"/>
    <property type="match status" value="1"/>
</dbReference>
<keyword evidence="2" id="KW-0805">Transcription regulation</keyword>
<dbReference type="SUPFAM" id="SSF88659">
    <property type="entry name" value="Sigma3 and sigma4 domains of RNA polymerase sigma factors"/>
    <property type="match status" value="2"/>
</dbReference>
<dbReference type="InterPro" id="IPR007624">
    <property type="entry name" value="RNA_pol_sigma70_r3"/>
</dbReference>
<evidence type="ECO:0000313" key="8">
    <source>
        <dbReference type="Proteomes" id="UP000191554"/>
    </source>
</evidence>
<dbReference type="STRING" id="48256.CLHUN_21180"/>
<dbReference type="GO" id="GO:0030435">
    <property type="term" value="P:sporulation resulting in formation of a cellular spore"/>
    <property type="evidence" value="ECO:0007669"/>
    <property type="project" value="UniProtKB-KW"/>
</dbReference>
<dbReference type="Proteomes" id="UP000191554">
    <property type="component" value="Unassembled WGS sequence"/>
</dbReference>
<sequence length="248" mass="27854">MKDITDEAVLTLIINAKAGDRQAQATLVEKNVGLVWSIVKRFQNRGYEIDDLYQIGSIGLIKAINKFDASYDVKFSTYAVPMIIGEIKRFIRDDGIIKVSRSLKEIASKARITKEILCKELGREPGVNEIAERMNVSPEELVLAIEAGCTPESLYSTVGEGDNTPILLIDRINADNNSSEVDLIDKIAIRQILDSLDARERQIIILRYFKEKTQVQIARLLGISQVQVSRIEKKILKDIKHKMIANGN</sequence>
<dbReference type="OrthoDB" id="9809557at2"/>
<gene>
    <name evidence="7" type="primary">sigF_3</name>
    <name evidence="7" type="ORF">CLHUN_21180</name>
</gene>
<evidence type="ECO:0000256" key="3">
    <source>
        <dbReference type="ARBA" id="ARBA00023082"/>
    </source>
</evidence>
<dbReference type="GO" id="GO:0006352">
    <property type="term" value="P:DNA-templated transcription initiation"/>
    <property type="evidence" value="ECO:0007669"/>
    <property type="project" value="InterPro"/>
</dbReference>
<name>A0A1V4SKW1_RUMHU</name>
<protein>
    <submittedName>
        <fullName evidence="7">RNA polymerase sigma-F factor</fullName>
    </submittedName>
</protein>
<comment type="caution">
    <text evidence="7">The sequence shown here is derived from an EMBL/GenBank/DDBJ whole genome shotgun (WGS) entry which is preliminary data.</text>
</comment>
<dbReference type="RefSeq" id="WP_080064558.1">
    <property type="nucleotide sequence ID" value="NZ_MZGX01000013.1"/>
</dbReference>
<feature type="domain" description="RNA polymerase sigma-70" evidence="6">
    <location>
        <begin position="213"/>
        <end position="239"/>
    </location>
</feature>
<dbReference type="NCBIfam" id="TIGR02980">
    <property type="entry name" value="SigBFG"/>
    <property type="match status" value="1"/>
</dbReference>
<accession>A0A1V4SKW1</accession>
<dbReference type="InterPro" id="IPR000943">
    <property type="entry name" value="RNA_pol_sigma70"/>
</dbReference>
<dbReference type="InterPro" id="IPR014322">
    <property type="entry name" value="RNA_pol_sigma-B/F/G"/>
</dbReference>
<dbReference type="InterPro" id="IPR007630">
    <property type="entry name" value="RNA_pol_sigma70_r4"/>
</dbReference>
<dbReference type="CDD" id="cd06171">
    <property type="entry name" value="Sigma70_r4"/>
    <property type="match status" value="1"/>
</dbReference>
<dbReference type="PROSITE" id="PS00716">
    <property type="entry name" value="SIGMA70_2"/>
    <property type="match status" value="1"/>
</dbReference>
<dbReference type="InterPro" id="IPR014284">
    <property type="entry name" value="RNA_pol_sigma-70_dom"/>
</dbReference>
<dbReference type="InterPro" id="IPR014236">
    <property type="entry name" value="RNA_pol_sigma-F"/>
</dbReference>
<keyword evidence="8" id="KW-1185">Reference proteome</keyword>
<dbReference type="InterPro" id="IPR036388">
    <property type="entry name" value="WH-like_DNA-bd_sf"/>
</dbReference>
<dbReference type="SUPFAM" id="SSF88946">
    <property type="entry name" value="Sigma2 domain of RNA polymerase sigma factors"/>
    <property type="match status" value="1"/>
</dbReference>
<keyword evidence="1" id="KW-0749">Sporulation</keyword>
<dbReference type="GO" id="GO:0003677">
    <property type="term" value="F:DNA binding"/>
    <property type="evidence" value="ECO:0007669"/>
    <property type="project" value="UniProtKB-KW"/>
</dbReference>
<dbReference type="InterPro" id="IPR013324">
    <property type="entry name" value="RNA_pol_sigma_r3/r4-like"/>
</dbReference>
<dbReference type="Gene3D" id="1.20.120.1810">
    <property type="match status" value="1"/>
</dbReference>
<organism evidence="7 8">
    <name type="scientific">Ruminiclostridium hungatei</name>
    <name type="common">Clostridium hungatei</name>
    <dbReference type="NCBI Taxonomy" id="48256"/>
    <lineage>
        <taxon>Bacteria</taxon>
        <taxon>Bacillati</taxon>
        <taxon>Bacillota</taxon>
        <taxon>Clostridia</taxon>
        <taxon>Eubacteriales</taxon>
        <taxon>Oscillospiraceae</taxon>
        <taxon>Ruminiclostridium</taxon>
    </lineage>
</organism>
<keyword evidence="5" id="KW-0804">Transcription</keyword>
<dbReference type="PIRSF" id="PIRSF000770">
    <property type="entry name" value="RNA_pol_sigma-SigE/K"/>
    <property type="match status" value="1"/>
</dbReference>
<dbReference type="Pfam" id="PF04545">
    <property type="entry name" value="Sigma70_r4"/>
    <property type="match status" value="1"/>
</dbReference>
<dbReference type="InterPro" id="IPR013325">
    <property type="entry name" value="RNA_pol_sigma_r2"/>
</dbReference>
<evidence type="ECO:0000256" key="1">
    <source>
        <dbReference type="ARBA" id="ARBA00022969"/>
    </source>
</evidence>
<dbReference type="NCBIfam" id="TIGR02885">
    <property type="entry name" value="spore_sigF"/>
    <property type="match status" value="1"/>
</dbReference>